<feature type="transmembrane region" description="Helical" evidence="1">
    <location>
        <begin position="74"/>
        <end position="95"/>
    </location>
</feature>
<organism evidence="2 3">
    <name type="scientific">Halorarum salinum</name>
    <dbReference type="NCBI Taxonomy" id="2743089"/>
    <lineage>
        <taxon>Archaea</taxon>
        <taxon>Methanobacteriati</taxon>
        <taxon>Methanobacteriota</taxon>
        <taxon>Stenosarchaea group</taxon>
        <taxon>Halobacteria</taxon>
        <taxon>Halobacteriales</taxon>
        <taxon>Haloferacaceae</taxon>
        <taxon>Halorarum</taxon>
    </lineage>
</organism>
<keyword evidence="1" id="KW-0812">Transmembrane</keyword>
<name>A0A7D5QA32_9EURY</name>
<accession>A0A7D5QA32</accession>
<dbReference type="OrthoDB" id="293352at2157"/>
<dbReference type="RefSeq" id="WP_179268702.1">
    <property type="nucleotide sequence ID" value="NZ_CP058579.1"/>
</dbReference>
<evidence type="ECO:0000256" key="1">
    <source>
        <dbReference type="SAM" id="Phobius"/>
    </source>
</evidence>
<reference evidence="2 3" key="1">
    <citation type="submission" date="2020-06" db="EMBL/GenBank/DDBJ databases">
        <title>NJ-3-1, isolated from saline soil.</title>
        <authorList>
            <person name="Cui H.L."/>
            <person name="Shi X."/>
        </authorList>
    </citation>
    <scope>NUCLEOTIDE SEQUENCE [LARGE SCALE GENOMIC DNA]</scope>
    <source>
        <strain evidence="2 3">NJ-3-1</strain>
    </source>
</reference>
<sequence>MRDDTVVPVVLAIAGYAAIVVGIHQGVLHVAPGYQGTINAGGEVLGRREWLLTGTGVIGIGGAAVSLRRKRLSIVPAAVGGAVLFEACRTMIIAARSLPYPLYTETTYRFSGEPIMFVFGAEPFLLVAGGGLLVGAGIVGLRGRRNRESGDETSSPSSRAA</sequence>
<dbReference type="EMBL" id="CP058579">
    <property type="protein sequence ID" value="QLG62117.1"/>
    <property type="molecule type" value="Genomic_DNA"/>
</dbReference>
<gene>
    <name evidence="2" type="ORF">HUG12_10395</name>
</gene>
<proteinExistence type="predicted"/>
<dbReference type="KEGG" id="halu:HUG12_10395"/>
<dbReference type="Proteomes" id="UP000509626">
    <property type="component" value="Chromosome"/>
</dbReference>
<keyword evidence="1" id="KW-1133">Transmembrane helix</keyword>
<evidence type="ECO:0000313" key="3">
    <source>
        <dbReference type="Proteomes" id="UP000509626"/>
    </source>
</evidence>
<dbReference type="GeneID" id="56037872"/>
<keyword evidence="1" id="KW-0472">Membrane</keyword>
<evidence type="ECO:0000313" key="2">
    <source>
        <dbReference type="EMBL" id="QLG62117.1"/>
    </source>
</evidence>
<protein>
    <submittedName>
        <fullName evidence="2">Uncharacterized protein</fullName>
    </submittedName>
</protein>
<feature type="transmembrane region" description="Helical" evidence="1">
    <location>
        <begin position="50"/>
        <end position="67"/>
    </location>
</feature>
<feature type="transmembrane region" description="Helical" evidence="1">
    <location>
        <begin position="115"/>
        <end position="139"/>
    </location>
</feature>
<feature type="transmembrane region" description="Helical" evidence="1">
    <location>
        <begin position="7"/>
        <end position="30"/>
    </location>
</feature>
<dbReference type="AlphaFoldDB" id="A0A7D5QA32"/>
<keyword evidence="3" id="KW-1185">Reference proteome</keyword>